<reference evidence="1 2" key="1">
    <citation type="submission" date="2019-09" db="EMBL/GenBank/DDBJ databases">
        <title>Genome sequence of Rhodovastum atsumiense, a diverse member of the Acetobacteraceae family of non-sulfur purple photosynthetic bacteria.</title>
        <authorList>
            <person name="Meyer T."/>
            <person name="Kyndt J."/>
        </authorList>
    </citation>
    <scope>NUCLEOTIDE SEQUENCE [LARGE SCALE GENOMIC DNA]</scope>
    <source>
        <strain evidence="1 2">DSM 21279</strain>
    </source>
</reference>
<keyword evidence="2" id="KW-1185">Reference proteome</keyword>
<name>A0A5M6IP30_9PROT</name>
<dbReference type="AlphaFoldDB" id="A0A5M6IP30"/>
<accession>A0A5M6IP30</accession>
<dbReference type="Pfam" id="PF12977">
    <property type="entry name" value="DUF3861"/>
    <property type="match status" value="1"/>
</dbReference>
<dbReference type="InterPro" id="IPR038194">
    <property type="entry name" value="DUF3861_sf"/>
</dbReference>
<evidence type="ECO:0000313" key="2">
    <source>
        <dbReference type="Proteomes" id="UP000325255"/>
    </source>
</evidence>
<proteinExistence type="predicted"/>
<comment type="caution">
    <text evidence="1">The sequence shown here is derived from an EMBL/GenBank/DDBJ whole genome shotgun (WGS) entry which is preliminary data.</text>
</comment>
<protein>
    <submittedName>
        <fullName evidence="1">DUF3861 domain-containing protein</fullName>
    </submittedName>
</protein>
<organism evidence="1 2">
    <name type="scientific">Rhodovastum atsumiense</name>
    <dbReference type="NCBI Taxonomy" id="504468"/>
    <lineage>
        <taxon>Bacteria</taxon>
        <taxon>Pseudomonadati</taxon>
        <taxon>Pseudomonadota</taxon>
        <taxon>Alphaproteobacteria</taxon>
        <taxon>Acetobacterales</taxon>
        <taxon>Acetobacteraceae</taxon>
        <taxon>Rhodovastum</taxon>
    </lineage>
</organism>
<sequence>MSTRAYTYRITVTPTGTPRPEEAVRPPLSFEVSNHDDILAIVERSRRLTGLPPDTAAAMAVGLKLLGEVVLQEKVNPLFDPLRGALRSFIGGLKALGRERGQPTPGEGK</sequence>
<dbReference type="RefSeq" id="WP_150042874.1">
    <property type="nucleotide sequence ID" value="NZ_OW485601.1"/>
</dbReference>
<dbReference type="EMBL" id="VWPK01000039">
    <property type="protein sequence ID" value="KAA5610020.1"/>
    <property type="molecule type" value="Genomic_DNA"/>
</dbReference>
<dbReference type="InterPro" id="IPR024476">
    <property type="entry name" value="DUF3861"/>
</dbReference>
<dbReference type="Proteomes" id="UP000325255">
    <property type="component" value="Unassembled WGS sequence"/>
</dbReference>
<dbReference type="OrthoDB" id="119700at2"/>
<dbReference type="Gene3D" id="3.10.20.850">
    <property type="entry name" value="Protein of unknown function DUF3861"/>
    <property type="match status" value="1"/>
</dbReference>
<evidence type="ECO:0000313" key="1">
    <source>
        <dbReference type="EMBL" id="KAA5610020.1"/>
    </source>
</evidence>
<gene>
    <name evidence="1" type="ORF">F1189_21175</name>
</gene>